<protein>
    <recommendedName>
        <fullName evidence="2">Cullin N-terminal domain-containing protein</fullName>
    </recommendedName>
</protein>
<sequence length="76" mass="8679">MGDLTFNPLTLGEAVARTLLNHLSKKFRALGIYSESFEKPLCSSEFYGTEGVKYMQQSDVPEYVKLVEKRLHEEHA</sequence>
<evidence type="ECO:0000259" key="2">
    <source>
        <dbReference type="Pfam" id="PF00888"/>
    </source>
</evidence>
<comment type="similarity">
    <text evidence="1">Belongs to the cullin family.</text>
</comment>
<dbReference type="Proteomes" id="UP001457282">
    <property type="component" value="Unassembled WGS sequence"/>
</dbReference>
<organism evidence="3 4">
    <name type="scientific">Rubus argutus</name>
    <name type="common">Southern blackberry</name>
    <dbReference type="NCBI Taxonomy" id="59490"/>
    <lineage>
        <taxon>Eukaryota</taxon>
        <taxon>Viridiplantae</taxon>
        <taxon>Streptophyta</taxon>
        <taxon>Embryophyta</taxon>
        <taxon>Tracheophyta</taxon>
        <taxon>Spermatophyta</taxon>
        <taxon>Magnoliopsida</taxon>
        <taxon>eudicotyledons</taxon>
        <taxon>Gunneridae</taxon>
        <taxon>Pentapetalae</taxon>
        <taxon>rosids</taxon>
        <taxon>fabids</taxon>
        <taxon>Rosales</taxon>
        <taxon>Rosaceae</taxon>
        <taxon>Rosoideae</taxon>
        <taxon>Rosoideae incertae sedis</taxon>
        <taxon>Rubus</taxon>
    </lineage>
</organism>
<evidence type="ECO:0000313" key="3">
    <source>
        <dbReference type="EMBL" id="KAK9905152.1"/>
    </source>
</evidence>
<comment type="caution">
    <text evidence="3">The sequence shown here is derived from an EMBL/GenBank/DDBJ whole genome shotgun (WGS) entry which is preliminary data.</text>
</comment>
<evidence type="ECO:0000256" key="1">
    <source>
        <dbReference type="ARBA" id="ARBA00006019"/>
    </source>
</evidence>
<name>A0AAW1VN83_RUBAR</name>
<dbReference type="Gene3D" id="1.20.1310.10">
    <property type="entry name" value="Cullin Repeats"/>
    <property type="match status" value="1"/>
</dbReference>
<dbReference type="SUPFAM" id="SSF74788">
    <property type="entry name" value="Cullin repeat-like"/>
    <property type="match status" value="1"/>
</dbReference>
<dbReference type="InterPro" id="IPR016159">
    <property type="entry name" value="Cullin_repeat-like_dom_sf"/>
</dbReference>
<dbReference type="AlphaFoldDB" id="A0AAW1VN83"/>
<dbReference type="InterPro" id="IPR001373">
    <property type="entry name" value="Cullin_N"/>
</dbReference>
<dbReference type="EMBL" id="JBEDUW010000173">
    <property type="protein sequence ID" value="KAK9905152.1"/>
    <property type="molecule type" value="Genomic_DNA"/>
</dbReference>
<gene>
    <name evidence="3" type="ORF">M0R45_000488</name>
</gene>
<feature type="domain" description="Cullin N-terminal" evidence="2">
    <location>
        <begin position="13"/>
        <end position="75"/>
    </location>
</feature>
<reference evidence="3 4" key="1">
    <citation type="journal article" date="2023" name="G3 (Bethesda)">
        <title>A chromosome-length genome assembly and annotation of blackberry (Rubus argutus, cv. 'Hillquist').</title>
        <authorList>
            <person name="Bruna T."/>
            <person name="Aryal R."/>
            <person name="Dudchenko O."/>
            <person name="Sargent D.J."/>
            <person name="Mead D."/>
            <person name="Buti M."/>
            <person name="Cavallini A."/>
            <person name="Hytonen T."/>
            <person name="Andres J."/>
            <person name="Pham M."/>
            <person name="Weisz D."/>
            <person name="Mascagni F."/>
            <person name="Usai G."/>
            <person name="Natali L."/>
            <person name="Bassil N."/>
            <person name="Fernandez G.E."/>
            <person name="Lomsadze A."/>
            <person name="Armour M."/>
            <person name="Olukolu B."/>
            <person name="Poorten T."/>
            <person name="Britton C."/>
            <person name="Davik J."/>
            <person name="Ashrafi H."/>
            <person name="Aiden E.L."/>
            <person name="Borodovsky M."/>
            <person name="Worthington M."/>
        </authorList>
    </citation>
    <scope>NUCLEOTIDE SEQUENCE [LARGE SCALE GENOMIC DNA]</scope>
    <source>
        <strain evidence="3">PI 553951</strain>
    </source>
</reference>
<accession>A0AAW1VN83</accession>
<proteinExistence type="inferred from homology"/>
<keyword evidence="4" id="KW-1185">Reference proteome</keyword>
<evidence type="ECO:0000313" key="4">
    <source>
        <dbReference type="Proteomes" id="UP001457282"/>
    </source>
</evidence>
<dbReference type="Pfam" id="PF00888">
    <property type="entry name" value="Cullin"/>
    <property type="match status" value="1"/>
</dbReference>